<protein>
    <submittedName>
        <fullName evidence="1">Uncharacterized protein</fullName>
    </submittedName>
</protein>
<organism evidence="1 2">
    <name type="scientific">Halocaridina rubra</name>
    <name type="common">Hawaiian red shrimp</name>
    <dbReference type="NCBI Taxonomy" id="373956"/>
    <lineage>
        <taxon>Eukaryota</taxon>
        <taxon>Metazoa</taxon>
        <taxon>Ecdysozoa</taxon>
        <taxon>Arthropoda</taxon>
        <taxon>Crustacea</taxon>
        <taxon>Multicrustacea</taxon>
        <taxon>Malacostraca</taxon>
        <taxon>Eumalacostraca</taxon>
        <taxon>Eucarida</taxon>
        <taxon>Decapoda</taxon>
        <taxon>Pleocyemata</taxon>
        <taxon>Caridea</taxon>
        <taxon>Atyoidea</taxon>
        <taxon>Atyidae</taxon>
        <taxon>Halocaridina</taxon>
    </lineage>
</organism>
<dbReference type="AlphaFoldDB" id="A0AAN8XBQ8"/>
<name>A0AAN8XBQ8_HALRR</name>
<accession>A0AAN8XBQ8</accession>
<dbReference type="Proteomes" id="UP001381693">
    <property type="component" value="Unassembled WGS sequence"/>
</dbReference>
<keyword evidence="2" id="KW-1185">Reference proteome</keyword>
<gene>
    <name evidence="1" type="ORF">SK128_009183</name>
</gene>
<reference evidence="1 2" key="1">
    <citation type="submission" date="2023-11" db="EMBL/GenBank/DDBJ databases">
        <title>Halocaridina rubra genome assembly.</title>
        <authorList>
            <person name="Smith C."/>
        </authorList>
    </citation>
    <scope>NUCLEOTIDE SEQUENCE [LARGE SCALE GENOMIC DNA]</scope>
    <source>
        <strain evidence="1">EP-1</strain>
        <tissue evidence="1">Whole</tissue>
    </source>
</reference>
<comment type="caution">
    <text evidence="1">The sequence shown here is derived from an EMBL/GenBank/DDBJ whole genome shotgun (WGS) entry which is preliminary data.</text>
</comment>
<sequence>MQPRGNSRCLSELRHNRSPLIPIPSTLTCFPHIHPPIIQGSPYSIYLPKLRPPSSISPITSRIHHLFQQSFIIHPLHMNSSCSSSLLSHPGPYALTKAQHSLPILALTHISLDDTSFHSATLFTIYSLSNNAKHSLALLLSTPDTLPSPWQNGSVRDSASGTRGFAPRHGLRLTNL</sequence>
<evidence type="ECO:0000313" key="1">
    <source>
        <dbReference type="EMBL" id="KAK7078348.1"/>
    </source>
</evidence>
<dbReference type="EMBL" id="JAXCGZ010007881">
    <property type="protein sequence ID" value="KAK7078348.1"/>
    <property type="molecule type" value="Genomic_DNA"/>
</dbReference>
<evidence type="ECO:0000313" key="2">
    <source>
        <dbReference type="Proteomes" id="UP001381693"/>
    </source>
</evidence>
<proteinExistence type="predicted"/>